<dbReference type="OrthoDB" id="9806718at2"/>
<feature type="transmembrane region" description="Helical" evidence="1">
    <location>
        <begin position="67"/>
        <end position="85"/>
    </location>
</feature>
<feature type="transmembrane region" description="Helical" evidence="1">
    <location>
        <begin position="34"/>
        <end position="55"/>
    </location>
</feature>
<dbReference type="EMBL" id="SZUA01000002">
    <property type="protein sequence ID" value="TKR30325.1"/>
    <property type="molecule type" value="Genomic_DNA"/>
</dbReference>
<dbReference type="InterPro" id="IPR037185">
    <property type="entry name" value="EmrE-like"/>
</dbReference>
<keyword evidence="1" id="KW-0472">Membrane</keyword>
<evidence type="ECO:0000313" key="3">
    <source>
        <dbReference type="EMBL" id="TKR30325.1"/>
    </source>
</evidence>
<dbReference type="SUPFAM" id="SSF103481">
    <property type="entry name" value="Multidrug resistance efflux transporter EmrE"/>
    <property type="match status" value="1"/>
</dbReference>
<dbReference type="FunFam" id="1.10.3730.20:FF:000009">
    <property type="entry name" value="EamA family transporter"/>
    <property type="match status" value="1"/>
</dbReference>
<feature type="transmembrane region" description="Helical" evidence="1">
    <location>
        <begin position="97"/>
        <end position="116"/>
    </location>
</feature>
<accession>A0A4U5JMC2</accession>
<keyword evidence="4" id="KW-1185">Reference proteome</keyword>
<keyword evidence="1" id="KW-1133">Transmembrane helix</keyword>
<protein>
    <submittedName>
        <fullName evidence="3">EamA family transporter</fullName>
    </submittedName>
</protein>
<proteinExistence type="predicted"/>
<evidence type="ECO:0000259" key="2">
    <source>
        <dbReference type="Pfam" id="PF00892"/>
    </source>
</evidence>
<dbReference type="PANTHER" id="PTHR22911:SF137">
    <property type="entry name" value="SOLUTE CARRIER FAMILY 35 MEMBER G2-RELATED"/>
    <property type="match status" value="1"/>
</dbReference>
<feature type="transmembrane region" description="Helical" evidence="1">
    <location>
        <begin position="122"/>
        <end position="140"/>
    </location>
</feature>
<gene>
    <name evidence="3" type="ORF">FCE95_09320</name>
</gene>
<name>A0A4U5JMC2_9GAMM</name>
<dbReference type="InterPro" id="IPR000620">
    <property type="entry name" value="EamA_dom"/>
</dbReference>
<dbReference type="Pfam" id="PF00892">
    <property type="entry name" value="EamA"/>
    <property type="match status" value="1"/>
</dbReference>
<sequence length="142" mass="15321">MTSHWLLWALLSAVFAALTAVFAKAGLQEVDADFATLIRTGFVLALLAAFVLFAGKWRSPATLAPVTWGWLLASALATGASWVCYFRALKMGEASKVAAVDKSSLLLVAAFAFFFLHERLNLREWVGLALMAGGVALLAFKR</sequence>
<comment type="caution">
    <text evidence="3">The sequence shown here is derived from an EMBL/GenBank/DDBJ whole genome shotgun (WGS) entry which is preliminary data.</text>
</comment>
<feature type="domain" description="EamA" evidence="2">
    <location>
        <begin position="5"/>
        <end position="139"/>
    </location>
</feature>
<evidence type="ECO:0000256" key="1">
    <source>
        <dbReference type="SAM" id="Phobius"/>
    </source>
</evidence>
<dbReference type="PANTHER" id="PTHR22911">
    <property type="entry name" value="ACYL-MALONYL CONDENSING ENZYME-RELATED"/>
    <property type="match status" value="1"/>
</dbReference>
<dbReference type="Proteomes" id="UP000308707">
    <property type="component" value="Unassembled WGS sequence"/>
</dbReference>
<dbReference type="GO" id="GO:0016020">
    <property type="term" value="C:membrane"/>
    <property type="evidence" value="ECO:0007669"/>
    <property type="project" value="InterPro"/>
</dbReference>
<keyword evidence="1" id="KW-0812">Transmembrane</keyword>
<dbReference type="AlphaFoldDB" id="A0A4U5JMC2"/>
<dbReference type="Gene3D" id="1.10.3730.20">
    <property type="match status" value="1"/>
</dbReference>
<reference evidence="3 4" key="1">
    <citation type="submission" date="2019-04" db="EMBL/GenBank/DDBJ databases">
        <title>Reference strain of H23.</title>
        <authorList>
            <person name="Luo X."/>
        </authorList>
    </citation>
    <scope>NUCLEOTIDE SEQUENCE [LARGE SCALE GENOMIC DNA]</scope>
    <source>
        <strain evidence="3 4">H23</strain>
    </source>
</reference>
<dbReference type="RefSeq" id="WP_137266755.1">
    <property type="nucleotide sequence ID" value="NZ_SZUA01000002.1"/>
</dbReference>
<feature type="transmembrane region" description="Helical" evidence="1">
    <location>
        <begin position="6"/>
        <end position="27"/>
    </location>
</feature>
<evidence type="ECO:0000313" key="4">
    <source>
        <dbReference type="Proteomes" id="UP000308707"/>
    </source>
</evidence>
<organism evidence="3 4">
    <name type="scientific">Luteimonas gilva</name>
    <dbReference type="NCBI Taxonomy" id="2572684"/>
    <lineage>
        <taxon>Bacteria</taxon>
        <taxon>Pseudomonadati</taxon>
        <taxon>Pseudomonadota</taxon>
        <taxon>Gammaproteobacteria</taxon>
        <taxon>Lysobacterales</taxon>
        <taxon>Lysobacteraceae</taxon>
        <taxon>Luteimonas</taxon>
    </lineage>
</organism>